<sequence>MRIKQFKGIAAAVILTAALFSCKKDSAPVAEQEVNPVKGKYEDGFFIINEGWFGHGTGSVSFFDAASASLKDSIFQKENPGKGFEPTSSTVQFGTMFKNNLYIVSKAKGPVVVADAKTMKEVGRIPASSEYDWRAFVGIDDNNGLLSSSDGIYLVNLKTYKPMMRLLGAKGQTGDMLKAENYVYALSQSDGAVIYNVADYSVAKKIKGVTLGFARTPNGKVWYTAGKYLYQSDPKTLATDSVELPFTPNTTWSTWYSSPITASSTENTVFLVKANSWGGGKTVYRYINGNKASLDQPFITTPDKQSFYKNNIGYYAKTDELVTGTVQDGFGANFLVNKLYFHNAKTGVLNKTITYGEYYFPAMFVFH</sequence>
<dbReference type="Proteomes" id="UP000183200">
    <property type="component" value="Unassembled WGS sequence"/>
</dbReference>
<evidence type="ECO:0000256" key="1">
    <source>
        <dbReference type="SAM" id="SignalP"/>
    </source>
</evidence>
<evidence type="ECO:0000313" key="2">
    <source>
        <dbReference type="EMBL" id="SDL47618.1"/>
    </source>
</evidence>
<dbReference type="InterPro" id="IPR015943">
    <property type="entry name" value="WD40/YVTN_repeat-like_dom_sf"/>
</dbReference>
<dbReference type="OrthoDB" id="1041092at2"/>
<dbReference type="RefSeq" id="WP_074604562.1">
    <property type="nucleotide sequence ID" value="NZ_FNGY01000001.1"/>
</dbReference>
<dbReference type="Gene3D" id="2.130.10.10">
    <property type="entry name" value="YVTN repeat-like/Quinoprotein amine dehydrogenase"/>
    <property type="match status" value="1"/>
</dbReference>
<dbReference type="Pfam" id="PF16819">
    <property type="entry name" value="DUF5074"/>
    <property type="match status" value="1"/>
</dbReference>
<gene>
    <name evidence="2" type="ORF">SAMN05421820_101544</name>
</gene>
<accession>A0A1G9KCR5</accession>
<name>A0A1G9KCR5_9SPHI</name>
<proteinExistence type="predicted"/>
<dbReference type="AlphaFoldDB" id="A0A1G9KCR5"/>
<dbReference type="InterPro" id="IPR011044">
    <property type="entry name" value="Quino_amine_DH_bsu"/>
</dbReference>
<keyword evidence="3" id="KW-1185">Reference proteome</keyword>
<organism evidence="2 3">
    <name type="scientific">Pedobacter steynii</name>
    <dbReference type="NCBI Taxonomy" id="430522"/>
    <lineage>
        <taxon>Bacteria</taxon>
        <taxon>Pseudomonadati</taxon>
        <taxon>Bacteroidota</taxon>
        <taxon>Sphingobacteriia</taxon>
        <taxon>Sphingobacteriales</taxon>
        <taxon>Sphingobacteriaceae</taxon>
        <taxon>Pedobacter</taxon>
    </lineage>
</organism>
<protein>
    <recommendedName>
        <fullName evidence="4">DUF5074 domain-containing protein</fullName>
    </recommendedName>
</protein>
<keyword evidence="1" id="KW-0732">Signal</keyword>
<dbReference type="PROSITE" id="PS51257">
    <property type="entry name" value="PROKAR_LIPOPROTEIN"/>
    <property type="match status" value="1"/>
</dbReference>
<dbReference type="EMBL" id="FNGY01000001">
    <property type="protein sequence ID" value="SDL47618.1"/>
    <property type="molecule type" value="Genomic_DNA"/>
</dbReference>
<evidence type="ECO:0008006" key="4">
    <source>
        <dbReference type="Google" id="ProtNLM"/>
    </source>
</evidence>
<dbReference type="STRING" id="430522.BFS30_26270"/>
<evidence type="ECO:0000313" key="3">
    <source>
        <dbReference type="Proteomes" id="UP000183200"/>
    </source>
</evidence>
<dbReference type="SUPFAM" id="SSF50969">
    <property type="entry name" value="YVTN repeat-like/Quinoprotein amine dehydrogenase"/>
    <property type="match status" value="1"/>
</dbReference>
<dbReference type="InterPro" id="IPR031815">
    <property type="entry name" value="DUF5074"/>
</dbReference>
<feature type="chain" id="PRO_5010281548" description="DUF5074 domain-containing protein" evidence="1">
    <location>
        <begin position="24"/>
        <end position="367"/>
    </location>
</feature>
<feature type="signal peptide" evidence="1">
    <location>
        <begin position="1"/>
        <end position="23"/>
    </location>
</feature>
<reference evidence="3" key="1">
    <citation type="submission" date="2016-10" db="EMBL/GenBank/DDBJ databases">
        <authorList>
            <person name="Varghese N."/>
            <person name="Submissions S."/>
        </authorList>
    </citation>
    <scope>NUCLEOTIDE SEQUENCE [LARGE SCALE GENOMIC DNA]</scope>
    <source>
        <strain evidence="3">DSM 19110</strain>
    </source>
</reference>